<organism evidence="4 5">
    <name type="scientific">Lepeophtheirus salmonis</name>
    <name type="common">Salmon louse</name>
    <name type="synonym">Caligus salmonis</name>
    <dbReference type="NCBI Taxonomy" id="72036"/>
    <lineage>
        <taxon>Eukaryota</taxon>
        <taxon>Metazoa</taxon>
        <taxon>Ecdysozoa</taxon>
        <taxon>Arthropoda</taxon>
        <taxon>Crustacea</taxon>
        <taxon>Multicrustacea</taxon>
        <taxon>Hexanauplia</taxon>
        <taxon>Copepoda</taxon>
        <taxon>Siphonostomatoida</taxon>
        <taxon>Caligidae</taxon>
        <taxon>Lepeophtheirus</taxon>
    </lineage>
</organism>
<dbReference type="GO" id="GO:0006412">
    <property type="term" value="P:translation"/>
    <property type="evidence" value="ECO:0007669"/>
    <property type="project" value="InterPro"/>
</dbReference>
<evidence type="ECO:0000313" key="5">
    <source>
        <dbReference type="Proteomes" id="UP000675881"/>
    </source>
</evidence>
<dbReference type="GO" id="GO:0003735">
    <property type="term" value="F:structural constituent of ribosome"/>
    <property type="evidence" value="ECO:0007669"/>
    <property type="project" value="InterPro"/>
</dbReference>
<proteinExistence type="inferred from homology"/>
<dbReference type="InterPro" id="IPR000218">
    <property type="entry name" value="Ribosomal_uL14"/>
</dbReference>
<protein>
    <submittedName>
        <fullName evidence="4">RP-L14</fullName>
    </submittedName>
</protein>
<keyword evidence="2" id="KW-0689">Ribosomal protein</keyword>
<comment type="similarity">
    <text evidence="1">Belongs to the universal ribosomal protein uL14 family.</text>
</comment>
<dbReference type="GO" id="GO:1990904">
    <property type="term" value="C:ribonucleoprotein complex"/>
    <property type="evidence" value="ECO:0007669"/>
    <property type="project" value="UniProtKB-KW"/>
</dbReference>
<dbReference type="Proteomes" id="UP000675881">
    <property type="component" value="Chromosome 11"/>
</dbReference>
<evidence type="ECO:0000256" key="3">
    <source>
        <dbReference type="ARBA" id="ARBA00023274"/>
    </source>
</evidence>
<gene>
    <name evidence="4" type="ORF">LSAA_2954</name>
</gene>
<sequence>MVWFTPSETLRSFRLFGSFFSRQGSSWRFPDVPPCVAFPNYKPSLVHHRHRKFSPISVYGIQSGSRLRVIDDSELGRKAMAERKPPKVIQVQAAFHKKKPPMAPLANWQKQNVGVPKFDSNNVVLIDRMGAPLGTRIHAPIPIILKQILKENTIAKKADYTKILSIATRFV</sequence>
<dbReference type="Pfam" id="PF00238">
    <property type="entry name" value="Ribosomal_L14"/>
    <property type="match status" value="1"/>
</dbReference>
<keyword evidence="5" id="KW-1185">Reference proteome</keyword>
<accession>A0A7R8CJJ2</accession>
<dbReference type="Gene3D" id="2.40.150.20">
    <property type="entry name" value="Ribosomal protein L14"/>
    <property type="match status" value="1"/>
</dbReference>
<dbReference type="AlphaFoldDB" id="A0A7R8CJJ2"/>
<dbReference type="GO" id="GO:0005840">
    <property type="term" value="C:ribosome"/>
    <property type="evidence" value="ECO:0007669"/>
    <property type="project" value="UniProtKB-KW"/>
</dbReference>
<dbReference type="SUPFAM" id="SSF50193">
    <property type="entry name" value="Ribosomal protein L14"/>
    <property type="match status" value="1"/>
</dbReference>
<evidence type="ECO:0000256" key="1">
    <source>
        <dbReference type="ARBA" id="ARBA00010745"/>
    </source>
</evidence>
<dbReference type="InterPro" id="IPR036853">
    <property type="entry name" value="Ribosomal_uL14_sf"/>
</dbReference>
<reference evidence="4" key="1">
    <citation type="submission" date="2021-02" db="EMBL/GenBank/DDBJ databases">
        <authorList>
            <person name="Bekaert M."/>
        </authorList>
    </citation>
    <scope>NUCLEOTIDE SEQUENCE</scope>
    <source>
        <strain evidence="4">IoA-00</strain>
    </source>
</reference>
<dbReference type="OrthoDB" id="274765at2759"/>
<dbReference type="SMART" id="SM01374">
    <property type="entry name" value="Ribosomal_L14"/>
    <property type="match status" value="1"/>
</dbReference>
<evidence type="ECO:0000313" key="4">
    <source>
        <dbReference type="EMBL" id="CAF2806340.1"/>
    </source>
</evidence>
<keyword evidence="3" id="KW-0687">Ribonucleoprotein</keyword>
<evidence type="ECO:0000256" key="2">
    <source>
        <dbReference type="ARBA" id="ARBA00022980"/>
    </source>
</evidence>
<name>A0A7R8CJJ2_LEPSM</name>
<dbReference type="EMBL" id="HG994590">
    <property type="protein sequence ID" value="CAF2806340.1"/>
    <property type="molecule type" value="Genomic_DNA"/>
</dbReference>